<accession>A0A9W9CJP9</accession>
<sequence>MTELDEQTAQIQKKIDGISRRFKPAVDDGADILIDTTDITYPEGQSPEDAMHHPYRLYGVATRHDVVYLLHPDITSNSSGAKQWWRMQYDTESSNPIIRRDRLCLQEVIERATSESASALLIYANDAATSVDPLPLSKELEEFVKKDKLAFLEELQKGATATAGATSGWENYYDGGYGNIARGGWDKESDPDGTIAGSAPPSYDDYEWGTMSAKQFHDSHRERSDETMSSTTLTPNTEVGDDDGRGVKQMVEVNGGMDAFSGLASSTASSVTVGGDDTAEAMDVDGASFMNVDMHIPEVRDDMDTQHIEVATPLEPVEKKGG</sequence>
<evidence type="ECO:0000313" key="3">
    <source>
        <dbReference type="Proteomes" id="UP001140560"/>
    </source>
</evidence>
<proteinExistence type="predicted"/>
<dbReference type="GO" id="GO:0016579">
    <property type="term" value="P:protein deubiquitination"/>
    <property type="evidence" value="ECO:0007669"/>
    <property type="project" value="TreeGrafter"/>
</dbReference>
<feature type="compositionally biased region" description="Polar residues" evidence="1">
    <location>
        <begin position="227"/>
        <end position="237"/>
    </location>
</feature>
<dbReference type="EMBL" id="JAPEUY010000013">
    <property type="protein sequence ID" value="KAJ4367190.1"/>
    <property type="molecule type" value="Genomic_DNA"/>
</dbReference>
<feature type="compositionally biased region" description="Basic and acidic residues" evidence="1">
    <location>
        <begin position="216"/>
        <end position="226"/>
    </location>
</feature>
<reference evidence="2" key="1">
    <citation type="submission" date="2022-10" db="EMBL/GenBank/DDBJ databases">
        <title>Tapping the CABI collections for fungal endophytes: first genome assemblies for Collariella, Neodidymelliopsis, Ascochyta clinopodiicola, Didymella pomorum, Didymosphaeria variabile, Neocosmospora piperis and Neocucurbitaria cava.</title>
        <authorList>
            <person name="Hill R."/>
        </authorList>
    </citation>
    <scope>NUCLEOTIDE SEQUENCE</scope>
    <source>
        <strain evidence="2">IMI 356814</strain>
    </source>
</reference>
<gene>
    <name evidence="2" type="ORF">N0V83_007720</name>
</gene>
<dbReference type="GO" id="GO:0005634">
    <property type="term" value="C:nucleus"/>
    <property type="evidence" value="ECO:0007669"/>
    <property type="project" value="TreeGrafter"/>
</dbReference>
<feature type="region of interest" description="Disordered" evidence="1">
    <location>
        <begin position="216"/>
        <end position="245"/>
    </location>
</feature>
<organism evidence="2 3">
    <name type="scientific">Neocucurbitaria cava</name>
    <dbReference type="NCBI Taxonomy" id="798079"/>
    <lineage>
        <taxon>Eukaryota</taxon>
        <taxon>Fungi</taxon>
        <taxon>Dikarya</taxon>
        <taxon>Ascomycota</taxon>
        <taxon>Pezizomycotina</taxon>
        <taxon>Dothideomycetes</taxon>
        <taxon>Pleosporomycetidae</taxon>
        <taxon>Pleosporales</taxon>
        <taxon>Pleosporineae</taxon>
        <taxon>Cucurbitariaceae</taxon>
        <taxon>Neocucurbitaria</taxon>
    </lineage>
</organism>
<dbReference type="Proteomes" id="UP001140560">
    <property type="component" value="Unassembled WGS sequence"/>
</dbReference>
<dbReference type="InterPro" id="IPR055335">
    <property type="entry name" value="Ucp6/RUP1"/>
</dbReference>
<dbReference type="GO" id="GO:0005829">
    <property type="term" value="C:cytosol"/>
    <property type="evidence" value="ECO:0007669"/>
    <property type="project" value="TreeGrafter"/>
</dbReference>
<evidence type="ECO:0000256" key="1">
    <source>
        <dbReference type="SAM" id="MobiDB-lite"/>
    </source>
</evidence>
<keyword evidence="3" id="KW-1185">Reference proteome</keyword>
<comment type="caution">
    <text evidence="2">The sequence shown here is derived from an EMBL/GenBank/DDBJ whole genome shotgun (WGS) entry which is preliminary data.</text>
</comment>
<protein>
    <submittedName>
        <fullName evidence="2">Uncharacterized protein</fullName>
    </submittedName>
</protein>
<dbReference type="OrthoDB" id="4489171at2759"/>
<dbReference type="PANTHER" id="PTHR39597:SF1">
    <property type="entry name" value="UBA DOMAIN-CONTAINING PROTEIN RUP1"/>
    <property type="match status" value="1"/>
</dbReference>
<evidence type="ECO:0000313" key="2">
    <source>
        <dbReference type="EMBL" id="KAJ4367190.1"/>
    </source>
</evidence>
<name>A0A9W9CJP9_9PLEO</name>
<dbReference type="AlphaFoldDB" id="A0A9W9CJP9"/>
<dbReference type="PANTHER" id="PTHR39597">
    <property type="entry name" value="UBA DOMAIN-CONTAINING PROTEIN RUP1"/>
    <property type="match status" value="1"/>
</dbReference>